<dbReference type="SMART" id="SM00248">
    <property type="entry name" value="ANK"/>
    <property type="match status" value="2"/>
</dbReference>
<feature type="domain" description="Nephrocystin 3-like N-terminal" evidence="4">
    <location>
        <begin position="14"/>
        <end position="192"/>
    </location>
</feature>
<proteinExistence type="predicted"/>
<sequence>MESRFKDIDPAAEGTCKWLLRHERFKSWADRHRGLLWIKGKPGSGKSTLLRHALDSIQTDPNTVDNAITLSFFFHGRGVEFQRTPLGLFRSLLHQLLRWAPDAVPGLVATFEERYKNTGEPGEKWQWHPNELRDFFRSSIPKVLDSRSVWLFVDALDECGKESAINLVEEFKALLQWLPSTGSKFHICFTCRHYRIVYLDYGLDICLENENAQDISTYVQARLEPSIPARIREIITDRASGVFMWARLALDRVFTRWRDGVGWKTIQEEIDKIPPDLDDLYQQLLQRMDDTSLKLVQWICFATRPLSLDELQWAMVLDDNNGPHQPQPLQSYRDSYDHTCDYEKRIKTLSCGLAEVIASDAQAVQFIHQSVKDFFVEKGLSTLHSMLQSVGTEASGTDVAGRVHYRMSRICIRYLSVEEIGQSISDERADLTSEFPFLHYAATSWVVHTKQSGTRDVPEDDLLNYFNWPSEELVQRWVRVYQMLNRYSDDCPSEGTSMIHLVSQYQLMEPLRVILRRANQAGADINARDGSGWTPLSWAAENGHEEVVRLLLGMDKADADPKVNGRGWALLTWAARNLWNAFAKLTIVKWLLVTGKADVSLKNNGWGWALLLWAARNLRKVLAKLAVVRLLPATDKVDVDVKDDDG</sequence>
<dbReference type="Gene3D" id="3.40.50.300">
    <property type="entry name" value="P-loop containing nucleotide triphosphate hydrolases"/>
    <property type="match status" value="1"/>
</dbReference>
<reference evidence="5" key="2">
    <citation type="submission" date="2012-05" db="EMBL/GenBank/DDBJ databases">
        <title>The Genome Annotation of Fusarium oxysporum PHW808.</title>
        <authorList>
            <consortium name="The Broad Institute Genomics Platform"/>
            <person name="Ma L.-J."/>
            <person name="Corby-Kistler H."/>
            <person name="Broz K."/>
            <person name="Gale L.R."/>
            <person name="Jonkers W."/>
            <person name="O'Donnell K."/>
            <person name="Ploetz R."/>
            <person name="Steinberg C."/>
            <person name="Schwartz D.C."/>
            <person name="VanEtten H."/>
            <person name="Zhou S."/>
            <person name="Young S.K."/>
            <person name="Zeng Q."/>
            <person name="Gargeya S."/>
            <person name="Fitzgerald M."/>
            <person name="Abouelleil A."/>
            <person name="Alvarado L."/>
            <person name="Chapman S.B."/>
            <person name="Gainer-Dewar J."/>
            <person name="Goldberg J."/>
            <person name="Griggs A."/>
            <person name="Gujja S."/>
            <person name="Hansen M."/>
            <person name="Howarth C."/>
            <person name="Imamovic A."/>
            <person name="Ireland A."/>
            <person name="Larimer J."/>
            <person name="McCowan C."/>
            <person name="Murphy C."/>
            <person name="Pearson M."/>
            <person name="Poon T.W."/>
            <person name="Priest M."/>
            <person name="Roberts A."/>
            <person name="Saif S."/>
            <person name="Shea T."/>
            <person name="Sykes S."/>
            <person name="Wortman J."/>
            <person name="Nusbaum C."/>
            <person name="Birren B."/>
        </authorList>
    </citation>
    <scope>NUCLEOTIDE SEQUENCE</scope>
    <source>
        <strain evidence="5">54008</strain>
    </source>
</reference>
<dbReference type="PANTHER" id="PTHR10039:SF5">
    <property type="entry name" value="NACHT DOMAIN-CONTAINING PROTEIN"/>
    <property type="match status" value="1"/>
</dbReference>
<dbReference type="SUPFAM" id="SSF48403">
    <property type="entry name" value="Ankyrin repeat"/>
    <property type="match status" value="1"/>
</dbReference>
<dbReference type="SUPFAM" id="SSF52540">
    <property type="entry name" value="P-loop containing nucleoside triphosphate hydrolases"/>
    <property type="match status" value="1"/>
</dbReference>
<feature type="repeat" description="ANK" evidence="2">
    <location>
        <begin position="531"/>
        <end position="552"/>
    </location>
</feature>
<protein>
    <submittedName>
        <fullName evidence="5">Uncharacterized protein</fullName>
    </submittedName>
</protein>
<dbReference type="EMBL" id="JH658994">
    <property type="protein sequence ID" value="EXL66944.1"/>
    <property type="molecule type" value="Genomic_DNA"/>
</dbReference>
<dbReference type="AlphaFoldDB" id="X0I0T6"/>
<organism evidence="5">
    <name type="scientific">Fusarium oxysporum f. sp. conglutinans race 2 54008</name>
    <dbReference type="NCBI Taxonomy" id="1089457"/>
    <lineage>
        <taxon>Eukaryota</taxon>
        <taxon>Fungi</taxon>
        <taxon>Dikarya</taxon>
        <taxon>Ascomycota</taxon>
        <taxon>Pezizomycotina</taxon>
        <taxon>Sordariomycetes</taxon>
        <taxon>Hypocreomycetidae</taxon>
        <taxon>Hypocreales</taxon>
        <taxon>Nectriaceae</taxon>
        <taxon>Fusarium</taxon>
        <taxon>Fusarium oxysporum species complex</taxon>
    </lineage>
</organism>
<dbReference type="InterPro" id="IPR056884">
    <property type="entry name" value="NPHP3-like_N"/>
</dbReference>
<dbReference type="PROSITE" id="PS50088">
    <property type="entry name" value="ANK_REPEAT"/>
    <property type="match status" value="1"/>
</dbReference>
<gene>
    <name evidence="5" type="ORF">FOPG_16911</name>
</gene>
<evidence type="ECO:0000313" key="5">
    <source>
        <dbReference type="EMBL" id="EXL66944.1"/>
    </source>
</evidence>
<keyword evidence="2" id="KW-0040">ANK repeat</keyword>
<dbReference type="InterPro" id="IPR002110">
    <property type="entry name" value="Ankyrin_rpt"/>
</dbReference>
<dbReference type="HOGENOM" id="CLU_000288_34_14_1"/>
<dbReference type="InterPro" id="IPR054471">
    <property type="entry name" value="GPIID_WHD"/>
</dbReference>
<dbReference type="InterPro" id="IPR027417">
    <property type="entry name" value="P-loop_NTPase"/>
</dbReference>
<evidence type="ECO:0000256" key="1">
    <source>
        <dbReference type="ARBA" id="ARBA00022737"/>
    </source>
</evidence>
<dbReference type="Pfam" id="PF22939">
    <property type="entry name" value="WHD_GPIID"/>
    <property type="match status" value="1"/>
</dbReference>
<dbReference type="Gene3D" id="1.25.40.20">
    <property type="entry name" value="Ankyrin repeat-containing domain"/>
    <property type="match status" value="1"/>
</dbReference>
<evidence type="ECO:0000259" key="3">
    <source>
        <dbReference type="Pfam" id="PF22939"/>
    </source>
</evidence>
<evidence type="ECO:0000259" key="4">
    <source>
        <dbReference type="Pfam" id="PF24883"/>
    </source>
</evidence>
<evidence type="ECO:0000256" key="2">
    <source>
        <dbReference type="PROSITE-ProRule" id="PRU00023"/>
    </source>
</evidence>
<name>X0I0T6_FUSOX</name>
<reference evidence="5" key="1">
    <citation type="submission" date="2011-11" db="EMBL/GenBank/DDBJ databases">
        <title>The Genome Sequence of Fusarium oxysporum PHW808.</title>
        <authorList>
            <consortium name="The Broad Institute Genome Sequencing Platform"/>
            <person name="Ma L.-J."/>
            <person name="Gale L.R."/>
            <person name="Schwartz D.C."/>
            <person name="Zhou S."/>
            <person name="Corby-Kistler H."/>
            <person name="Young S.K."/>
            <person name="Zeng Q."/>
            <person name="Gargeya S."/>
            <person name="Fitzgerald M."/>
            <person name="Haas B."/>
            <person name="Abouelleil A."/>
            <person name="Alvarado L."/>
            <person name="Arachchi H.M."/>
            <person name="Berlin A."/>
            <person name="Brown A."/>
            <person name="Chapman S.B."/>
            <person name="Chen Z."/>
            <person name="Dunbar C."/>
            <person name="Freedman E."/>
            <person name="Gearin G."/>
            <person name="Goldberg J."/>
            <person name="Griggs A."/>
            <person name="Gujja S."/>
            <person name="Heiman D."/>
            <person name="Howarth C."/>
            <person name="Larson L."/>
            <person name="Lui A."/>
            <person name="MacDonald P.J.P."/>
            <person name="Montmayeur A."/>
            <person name="Murphy C."/>
            <person name="Neiman D."/>
            <person name="Pearson M."/>
            <person name="Priest M."/>
            <person name="Roberts A."/>
            <person name="Saif S."/>
            <person name="Shea T."/>
            <person name="Shenoy N."/>
            <person name="Sisk P."/>
            <person name="Stolte C."/>
            <person name="Sykes S."/>
            <person name="Wortman J."/>
            <person name="Nusbaum C."/>
            <person name="Birren B."/>
        </authorList>
    </citation>
    <scope>NUCLEOTIDE SEQUENCE [LARGE SCALE GENOMIC DNA]</scope>
    <source>
        <strain evidence="5">54008</strain>
    </source>
</reference>
<dbReference type="PANTHER" id="PTHR10039">
    <property type="entry name" value="AMELOGENIN"/>
    <property type="match status" value="1"/>
</dbReference>
<dbReference type="OrthoDB" id="7464126at2759"/>
<dbReference type="InterPro" id="IPR036770">
    <property type="entry name" value="Ankyrin_rpt-contain_sf"/>
</dbReference>
<accession>X0I0T6</accession>
<dbReference type="Pfam" id="PF24883">
    <property type="entry name" value="NPHP3_N"/>
    <property type="match status" value="1"/>
</dbReference>
<feature type="domain" description="GPI inositol-deacylase winged helix" evidence="3">
    <location>
        <begin position="294"/>
        <end position="381"/>
    </location>
</feature>
<dbReference type="Proteomes" id="UP000030676">
    <property type="component" value="Unassembled WGS sequence"/>
</dbReference>
<keyword evidence="1" id="KW-0677">Repeat</keyword>
<dbReference type="PROSITE" id="PS50297">
    <property type="entry name" value="ANK_REP_REGION"/>
    <property type="match status" value="1"/>
</dbReference>
<dbReference type="Pfam" id="PF12796">
    <property type="entry name" value="Ank_2"/>
    <property type="match status" value="1"/>
</dbReference>